<keyword evidence="4 6" id="KW-0067">ATP-binding</keyword>
<evidence type="ECO:0000256" key="1">
    <source>
        <dbReference type="ARBA" id="ARBA00005417"/>
    </source>
</evidence>
<dbReference type="KEGG" id="pphe:PP2015_2719"/>
<proteinExistence type="inferred from homology"/>
<dbReference type="Gene3D" id="3.40.50.300">
    <property type="entry name" value="P-loop containing nucleotide triphosphate hydrolases"/>
    <property type="match status" value="1"/>
</dbReference>
<dbReference type="InterPro" id="IPR003439">
    <property type="entry name" value="ABC_transporter-like_ATP-bd"/>
</dbReference>
<organism evidence="6 7">
    <name type="scientific">Pseudoalteromonas phenolica</name>
    <dbReference type="NCBI Taxonomy" id="161398"/>
    <lineage>
        <taxon>Bacteria</taxon>
        <taxon>Pseudomonadati</taxon>
        <taxon>Pseudomonadota</taxon>
        <taxon>Gammaproteobacteria</taxon>
        <taxon>Alteromonadales</taxon>
        <taxon>Pseudoalteromonadaceae</taxon>
        <taxon>Pseudoalteromonas</taxon>
    </lineage>
</organism>
<accession>A0A0S2K4I9</accession>
<gene>
    <name evidence="6" type="ORF">PP2015_2719</name>
</gene>
<dbReference type="GO" id="GO:0016887">
    <property type="term" value="F:ATP hydrolysis activity"/>
    <property type="evidence" value="ECO:0007669"/>
    <property type="project" value="InterPro"/>
</dbReference>
<evidence type="ECO:0000256" key="4">
    <source>
        <dbReference type="ARBA" id="ARBA00022840"/>
    </source>
</evidence>
<dbReference type="FunFam" id="3.40.50.300:FF:000134">
    <property type="entry name" value="Iron-enterobactin ABC transporter ATP-binding protein"/>
    <property type="match status" value="1"/>
</dbReference>
<dbReference type="STRING" id="161398.PP2015_2719"/>
<dbReference type="InterPro" id="IPR017871">
    <property type="entry name" value="ABC_transporter-like_CS"/>
</dbReference>
<evidence type="ECO:0000259" key="5">
    <source>
        <dbReference type="PROSITE" id="PS50893"/>
    </source>
</evidence>
<name>A0A0S2K4I9_9GAMM</name>
<dbReference type="EMBL" id="CP013187">
    <property type="protein sequence ID" value="ALO43206.1"/>
    <property type="molecule type" value="Genomic_DNA"/>
</dbReference>
<dbReference type="GO" id="GO:0005524">
    <property type="term" value="F:ATP binding"/>
    <property type="evidence" value="ECO:0007669"/>
    <property type="project" value="UniProtKB-KW"/>
</dbReference>
<dbReference type="InterPro" id="IPR003593">
    <property type="entry name" value="AAA+_ATPase"/>
</dbReference>
<dbReference type="InterPro" id="IPR027417">
    <property type="entry name" value="P-loop_NTPase"/>
</dbReference>
<dbReference type="Pfam" id="PF00005">
    <property type="entry name" value="ABC_tran"/>
    <property type="match status" value="1"/>
</dbReference>
<keyword evidence="2" id="KW-0813">Transport</keyword>
<keyword evidence="3" id="KW-0547">Nucleotide-binding</keyword>
<dbReference type="CDD" id="cd03214">
    <property type="entry name" value="ABC_Iron-Siderophores_B12_Hemin"/>
    <property type="match status" value="1"/>
</dbReference>
<sequence length="281" mass="31243">MSAQPLVRVRMQSACQHSKFALQVSNLDLVLDKHQILHNISFDVAEGQFIGLLGPNGAGKSSLLRCLYRFFTLSSGQITLFNKTISSFSHNEYAQQVAVVLQEMPEHFNLSLYDVVAMGITPHKSLFSPLNKADHELIAKSIEQVGLTHKINESFAHLSGGEKQRALIAKAMAQKPRLLIMDEPTSHLDVKYQIQIMELAKAMGITVVASFHDLNLAAAMSDSLLVLQQGELYKSGTPTDVLDAQLLSDVFDVCAEVTQVPCPYRDKTHIPHIRYHFGYQL</sequence>
<dbReference type="PATRIC" id="fig|161398.10.peg.2776"/>
<reference evidence="7" key="1">
    <citation type="submission" date="2015-11" db="EMBL/GenBank/DDBJ databases">
        <authorList>
            <person name="Kim K.M."/>
        </authorList>
    </citation>
    <scope>NUCLEOTIDE SEQUENCE [LARGE SCALE GENOMIC DNA]</scope>
    <source>
        <strain evidence="7">KCTC 12086</strain>
    </source>
</reference>
<evidence type="ECO:0000256" key="2">
    <source>
        <dbReference type="ARBA" id="ARBA00022448"/>
    </source>
</evidence>
<keyword evidence="7" id="KW-1185">Reference proteome</keyword>
<feature type="domain" description="ABC transporter" evidence="5">
    <location>
        <begin position="22"/>
        <end position="254"/>
    </location>
</feature>
<dbReference type="Proteomes" id="UP000061457">
    <property type="component" value="Chromosome I"/>
</dbReference>
<evidence type="ECO:0000313" key="7">
    <source>
        <dbReference type="Proteomes" id="UP000061457"/>
    </source>
</evidence>
<dbReference type="PANTHER" id="PTHR42794:SF2">
    <property type="entry name" value="ABC TRANSPORTER ATP-BINDING PROTEIN"/>
    <property type="match status" value="1"/>
</dbReference>
<dbReference type="PANTHER" id="PTHR42794">
    <property type="entry name" value="HEMIN IMPORT ATP-BINDING PROTEIN HMUV"/>
    <property type="match status" value="1"/>
</dbReference>
<evidence type="ECO:0000256" key="3">
    <source>
        <dbReference type="ARBA" id="ARBA00022741"/>
    </source>
</evidence>
<protein>
    <submittedName>
        <fullName evidence="6">Iron-compound ABC transporter ATP-binding protein</fullName>
    </submittedName>
</protein>
<comment type="similarity">
    <text evidence="1">Belongs to the ABC transporter superfamily.</text>
</comment>
<dbReference type="PROSITE" id="PS50893">
    <property type="entry name" value="ABC_TRANSPORTER_2"/>
    <property type="match status" value="1"/>
</dbReference>
<dbReference type="PROSITE" id="PS00211">
    <property type="entry name" value="ABC_TRANSPORTER_1"/>
    <property type="match status" value="1"/>
</dbReference>
<dbReference type="SUPFAM" id="SSF52540">
    <property type="entry name" value="P-loop containing nucleoside triphosphate hydrolases"/>
    <property type="match status" value="1"/>
</dbReference>
<dbReference type="SMART" id="SM00382">
    <property type="entry name" value="AAA"/>
    <property type="match status" value="1"/>
</dbReference>
<dbReference type="AlphaFoldDB" id="A0A0S2K4I9"/>
<evidence type="ECO:0000313" key="6">
    <source>
        <dbReference type="EMBL" id="ALO43206.1"/>
    </source>
</evidence>